<dbReference type="OrthoDB" id="9793216at2"/>
<name>M7N8G0_9BACT</name>
<dbReference type="SUPFAM" id="SSF109854">
    <property type="entry name" value="DinB/YfiT-like putative metalloenzymes"/>
    <property type="match status" value="1"/>
</dbReference>
<dbReference type="Proteomes" id="UP000011910">
    <property type="component" value="Unassembled WGS sequence"/>
</dbReference>
<dbReference type="Pfam" id="PF12867">
    <property type="entry name" value="DinB_2"/>
    <property type="match status" value="1"/>
</dbReference>
<dbReference type="RefSeq" id="WP_009194719.1">
    <property type="nucleotide sequence ID" value="NZ_AODQ01000023.1"/>
</dbReference>
<feature type="domain" description="DinB-like" evidence="1">
    <location>
        <begin position="27"/>
        <end position="163"/>
    </location>
</feature>
<sequence>MRPAETEYAPFYQSYVARVKEEEAILALERSYEEIHHFMPLLPEGRADFRYAEDKWSVKEMIQHIIDTERIMAYRALTFARGDQREIPGFNQDGYAEMANVDYRSLQELREELQLVRKSSICLFASFDEGSLNRTGIANRYKVSVRALAYIIAGHQKHHFAQLRERYFPDMQMA</sequence>
<dbReference type="GO" id="GO:0016787">
    <property type="term" value="F:hydrolase activity"/>
    <property type="evidence" value="ECO:0007669"/>
    <property type="project" value="UniProtKB-KW"/>
</dbReference>
<gene>
    <name evidence="2" type="ORF">ADICEAN_01319</name>
</gene>
<evidence type="ECO:0000313" key="2">
    <source>
        <dbReference type="EMBL" id="EMR03552.1"/>
    </source>
</evidence>
<evidence type="ECO:0000259" key="1">
    <source>
        <dbReference type="Pfam" id="PF12867"/>
    </source>
</evidence>
<dbReference type="eggNOG" id="COG2318">
    <property type="taxonomic scope" value="Bacteria"/>
</dbReference>
<dbReference type="InterPro" id="IPR024775">
    <property type="entry name" value="DinB-like"/>
</dbReference>
<dbReference type="AlphaFoldDB" id="M7N8G0"/>
<dbReference type="InterPro" id="IPR034660">
    <property type="entry name" value="DinB/YfiT-like"/>
</dbReference>
<evidence type="ECO:0000313" key="3">
    <source>
        <dbReference type="Proteomes" id="UP000011910"/>
    </source>
</evidence>
<dbReference type="EMBL" id="AODQ01000023">
    <property type="protein sequence ID" value="EMR03552.1"/>
    <property type="molecule type" value="Genomic_DNA"/>
</dbReference>
<comment type="caution">
    <text evidence="2">The sequence shown here is derived from an EMBL/GenBank/DDBJ whole genome shotgun (WGS) entry which is preliminary data.</text>
</comment>
<dbReference type="STRING" id="1279009.ADICEAN_01319"/>
<protein>
    <submittedName>
        <fullName evidence="2">Metal-dependent hydrolase</fullName>
    </submittedName>
</protein>
<proteinExistence type="predicted"/>
<keyword evidence="3" id="KW-1185">Reference proteome</keyword>
<accession>M7N8G0</accession>
<dbReference type="PATRIC" id="fig|1279009.4.peg.1334"/>
<organism evidence="2 3">
    <name type="scientific">Cesiribacter andamanensis AMV16</name>
    <dbReference type="NCBI Taxonomy" id="1279009"/>
    <lineage>
        <taxon>Bacteria</taxon>
        <taxon>Pseudomonadati</taxon>
        <taxon>Bacteroidota</taxon>
        <taxon>Cytophagia</taxon>
        <taxon>Cytophagales</taxon>
        <taxon>Cesiribacteraceae</taxon>
        <taxon>Cesiribacter</taxon>
    </lineage>
</organism>
<keyword evidence="2" id="KW-0378">Hydrolase</keyword>
<dbReference type="Gene3D" id="1.20.120.450">
    <property type="entry name" value="dinb family like domain"/>
    <property type="match status" value="1"/>
</dbReference>
<reference evidence="2 3" key="1">
    <citation type="journal article" date="2013" name="Genome Announc.">
        <title>Draft Genome Sequence of Cesiribacter andamanensis Strain AMV16T, Isolated from a Soil Sample from a Mud Volcano in the Andaman Islands, India.</title>
        <authorList>
            <person name="Shivaji S."/>
            <person name="Ara S."/>
            <person name="Begum Z."/>
            <person name="Srinivas T.N."/>
            <person name="Singh A."/>
            <person name="Kumar Pinnaka A."/>
        </authorList>
    </citation>
    <scope>NUCLEOTIDE SEQUENCE [LARGE SCALE GENOMIC DNA]</scope>
    <source>
        <strain evidence="2 3">AMV16</strain>
    </source>
</reference>